<feature type="compositionally biased region" description="Pro residues" evidence="1">
    <location>
        <begin position="31"/>
        <end position="45"/>
    </location>
</feature>
<sequence length="121" mass="12687">MFTDIRPSLRWRPVGLLLGFLTLSSVTQAQSPPPGAGFPPAPEVPAPGAIIPAPSPSGEQIGRLTQSEVANRGASASAQNAFNPTAQSIAEGRVIEDRAAILEERLNKSSRRAINSICRGC</sequence>
<keyword evidence="4" id="KW-1185">Reference proteome</keyword>
<evidence type="ECO:0000256" key="2">
    <source>
        <dbReference type="SAM" id="SignalP"/>
    </source>
</evidence>
<dbReference type="RefSeq" id="WP_146227349.1">
    <property type="nucleotide sequence ID" value="NZ_JAHBRY010000001.1"/>
</dbReference>
<feature type="chain" id="PRO_5015944126" evidence="2">
    <location>
        <begin position="30"/>
        <end position="121"/>
    </location>
</feature>
<protein>
    <submittedName>
        <fullName evidence="3">Uncharacterized protein</fullName>
    </submittedName>
</protein>
<feature type="signal peptide" evidence="2">
    <location>
        <begin position="1"/>
        <end position="29"/>
    </location>
</feature>
<name>A0A2V3U549_9HYPH</name>
<dbReference type="Proteomes" id="UP000248021">
    <property type="component" value="Unassembled WGS sequence"/>
</dbReference>
<proteinExistence type="predicted"/>
<organism evidence="3 4">
    <name type="scientific">Chelatococcus asaccharovorans</name>
    <dbReference type="NCBI Taxonomy" id="28210"/>
    <lineage>
        <taxon>Bacteria</taxon>
        <taxon>Pseudomonadati</taxon>
        <taxon>Pseudomonadota</taxon>
        <taxon>Alphaproteobacteria</taxon>
        <taxon>Hyphomicrobiales</taxon>
        <taxon>Chelatococcaceae</taxon>
        <taxon>Chelatococcus</taxon>
    </lineage>
</organism>
<evidence type="ECO:0000313" key="3">
    <source>
        <dbReference type="EMBL" id="PXW58080.1"/>
    </source>
</evidence>
<evidence type="ECO:0000313" key="4">
    <source>
        <dbReference type="Proteomes" id="UP000248021"/>
    </source>
</evidence>
<reference evidence="3 4" key="1">
    <citation type="submission" date="2018-05" db="EMBL/GenBank/DDBJ databases">
        <title>Genomic Encyclopedia of Type Strains, Phase IV (KMG-IV): sequencing the most valuable type-strain genomes for metagenomic binning, comparative biology and taxonomic classification.</title>
        <authorList>
            <person name="Goeker M."/>
        </authorList>
    </citation>
    <scope>NUCLEOTIDE SEQUENCE [LARGE SCALE GENOMIC DNA]</scope>
    <source>
        <strain evidence="3 4">DSM 6462</strain>
    </source>
</reference>
<keyword evidence="2" id="KW-0732">Signal</keyword>
<evidence type="ECO:0000256" key="1">
    <source>
        <dbReference type="SAM" id="MobiDB-lite"/>
    </source>
</evidence>
<dbReference type="EMBL" id="QJJK01000006">
    <property type="protein sequence ID" value="PXW58080.1"/>
    <property type="molecule type" value="Genomic_DNA"/>
</dbReference>
<feature type="region of interest" description="Disordered" evidence="1">
    <location>
        <begin position="28"/>
        <end position="61"/>
    </location>
</feature>
<gene>
    <name evidence="3" type="ORF">C7450_106256</name>
</gene>
<feature type="compositionally biased region" description="Low complexity" evidence="1">
    <location>
        <begin position="46"/>
        <end position="58"/>
    </location>
</feature>
<comment type="caution">
    <text evidence="3">The sequence shown here is derived from an EMBL/GenBank/DDBJ whole genome shotgun (WGS) entry which is preliminary data.</text>
</comment>
<accession>A0A2V3U549</accession>
<dbReference type="AlphaFoldDB" id="A0A2V3U549"/>